<dbReference type="Pfam" id="PF02458">
    <property type="entry name" value="Transferase"/>
    <property type="match status" value="1"/>
</dbReference>
<name>A0A9W6YDT1_9STRA</name>
<protein>
    <submittedName>
        <fullName evidence="1">Unnamed protein product</fullName>
    </submittedName>
</protein>
<proteinExistence type="predicted"/>
<evidence type="ECO:0000313" key="1">
    <source>
        <dbReference type="EMBL" id="GMF60580.1"/>
    </source>
</evidence>
<comment type="caution">
    <text evidence="1">The sequence shown here is derived from an EMBL/GenBank/DDBJ whole genome shotgun (WGS) entry which is preliminary data.</text>
</comment>
<gene>
    <name evidence="1" type="ORF">Pfra01_002627300</name>
</gene>
<sequence>MRGKAADQWRIQLSPVDARMLRFGLRVLFVFPVPSSIAAPYSPNQVRQSFVKLIHEDIPFLIDAKRFREEKTGKLWVPSQPGIREEHLIEIQKHQTLNGVDEVLKTTPLELIPARSETKLLSVKCCLLIDGSLVIGVNADHCVVDAGGLAHLMKRWSEHYLGVASSNSVCFSHDRRRLFPSSPASPTISHPEYRCICHALTQNPYSGSSVSSDATTSQHYFHLTPVQLRNLKSFAALGDESPPFSTLDCVTALLTWLITRSRGHGSAVQVSTAVNFRCRLQSPLPDHFTGNAVLPALSIHPAQDLQAARSCAGSLHFIARRVRDSITKFDDAYIRDTISLLAAHPEPATLQPAVHFSSGPDLLFSSWRGLGMADVNFGSPPAYSGPPTLPACDGVIIFLDQVGSQPGLDAVVFLETRAMHELLELWRQHVEVTAFAQTPPRTCAADHTI</sequence>
<dbReference type="PANTHER" id="PTHR43760:SF1">
    <property type="entry name" value="ENDORIBONUCLEASE L-PSP_CHORISMATE MUTASE-LIKE DOMAIN-CONTAINING PROTEIN"/>
    <property type="match status" value="1"/>
</dbReference>
<dbReference type="Proteomes" id="UP001165121">
    <property type="component" value="Unassembled WGS sequence"/>
</dbReference>
<dbReference type="OrthoDB" id="671439at2759"/>
<dbReference type="EMBL" id="BSXT01005484">
    <property type="protein sequence ID" value="GMF60580.1"/>
    <property type="molecule type" value="Genomic_DNA"/>
</dbReference>
<dbReference type="Gene3D" id="3.30.559.10">
    <property type="entry name" value="Chloramphenicol acetyltransferase-like domain"/>
    <property type="match status" value="2"/>
</dbReference>
<dbReference type="InterPro" id="IPR013813">
    <property type="entry name" value="Endoribo_LPSP/chorism_mut-like"/>
</dbReference>
<dbReference type="PANTHER" id="PTHR43760">
    <property type="entry name" value="ENDORIBONUCLEASE-RELATED"/>
    <property type="match status" value="1"/>
</dbReference>
<dbReference type="AlphaFoldDB" id="A0A9W6YDT1"/>
<keyword evidence="2" id="KW-1185">Reference proteome</keyword>
<organism evidence="1 2">
    <name type="scientific">Phytophthora fragariaefolia</name>
    <dbReference type="NCBI Taxonomy" id="1490495"/>
    <lineage>
        <taxon>Eukaryota</taxon>
        <taxon>Sar</taxon>
        <taxon>Stramenopiles</taxon>
        <taxon>Oomycota</taxon>
        <taxon>Peronosporomycetes</taxon>
        <taxon>Peronosporales</taxon>
        <taxon>Peronosporaceae</taxon>
        <taxon>Phytophthora</taxon>
    </lineage>
</organism>
<reference evidence="1" key="1">
    <citation type="submission" date="2023-04" db="EMBL/GenBank/DDBJ databases">
        <title>Phytophthora fragariaefolia NBRC 109709.</title>
        <authorList>
            <person name="Ichikawa N."/>
            <person name="Sato H."/>
            <person name="Tonouchi N."/>
        </authorList>
    </citation>
    <scope>NUCLEOTIDE SEQUENCE</scope>
    <source>
        <strain evidence="1">NBRC 109709</strain>
    </source>
</reference>
<evidence type="ECO:0000313" key="2">
    <source>
        <dbReference type="Proteomes" id="UP001165121"/>
    </source>
</evidence>
<accession>A0A9W6YDT1</accession>
<dbReference type="InterPro" id="IPR023213">
    <property type="entry name" value="CAT-like_dom_sf"/>
</dbReference>